<sequence>MSSPPIKSTEQGASERIEEDEPLTAPSAPPAYPFVKLMALERLDESRGAATNGYDGNGNCSGNGEKFKFERFRALMAPYRPGYFKAAFGGHVYAQSAYAASKTVRKGFVLHNITGSFTLPGMDRIPFTFTVRHVREGSTYCLRAVDVSQGEGVCFSALCSFKRAEQSYNFQHQPAADIQQRYRVALAGKKIEDHPIAPGRDRPSWNSEVEAGISKELHFAGVEARKVDMIEYNKSVDARNHKDRYRQLQFYRFLGLPGLEDEADAGTLEAIRKADDAGEYDNLYICAHLFQSDRSSLFVIAWAHEMVDDLTQAASLSHTVIIHTHGPALRMIDWNAPEEASLKKWFTLETQTSRSGENRGLFQGQVWAPDGTLVATMIQDGLLRASFPKL</sequence>
<reference evidence="6 7" key="1">
    <citation type="submission" date="2015-07" db="EMBL/GenBank/DDBJ databases">
        <title>Emmonsia species relationships and genome sequence.</title>
        <authorList>
            <consortium name="The Broad Institute Genomics Platform"/>
            <person name="Cuomo C.A."/>
            <person name="Munoz J.F."/>
            <person name="Imamovic A."/>
            <person name="Priest M.E."/>
            <person name="Young S."/>
            <person name="Clay O.K."/>
            <person name="McEwen J.G."/>
        </authorList>
    </citation>
    <scope>NUCLEOTIDE SEQUENCE [LARGE SCALE GENOMIC DNA]</scope>
    <source>
        <strain evidence="6 7">UAMH 9510</strain>
    </source>
</reference>
<evidence type="ECO:0000256" key="1">
    <source>
        <dbReference type="ARBA" id="ARBA00006538"/>
    </source>
</evidence>
<evidence type="ECO:0000256" key="3">
    <source>
        <dbReference type="SAM" id="MobiDB-lite"/>
    </source>
</evidence>
<proteinExistence type="inferred from homology"/>
<dbReference type="InterPro" id="IPR042171">
    <property type="entry name" value="Acyl-CoA_hotdog"/>
</dbReference>
<dbReference type="SUPFAM" id="SSF54637">
    <property type="entry name" value="Thioesterase/thiol ester dehydrase-isomerase"/>
    <property type="match status" value="2"/>
</dbReference>
<dbReference type="AlphaFoldDB" id="A0A1J9QMC7"/>
<dbReference type="EMBL" id="LGRN01000072">
    <property type="protein sequence ID" value="OJD17303.1"/>
    <property type="molecule type" value="Genomic_DNA"/>
</dbReference>
<dbReference type="Pfam" id="PF20789">
    <property type="entry name" value="4HBT_3C"/>
    <property type="match status" value="1"/>
</dbReference>
<organism evidence="6 7">
    <name type="scientific">Emergomyces pasteurianus Ep9510</name>
    <dbReference type="NCBI Taxonomy" id="1447872"/>
    <lineage>
        <taxon>Eukaryota</taxon>
        <taxon>Fungi</taxon>
        <taxon>Dikarya</taxon>
        <taxon>Ascomycota</taxon>
        <taxon>Pezizomycotina</taxon>
        <taxon>Eurotiomycetes</taxon>
        <taxon>Eurotiomycetidae</taxon>
        <taxon>Onygenales</taxon>
        <taxon>Ajellomycetaceae</taxon>
        <taxon>Emergomyces</taxon>
    </lineage>
</organism>
<feature type="domain" description="Acyl-CoA thioesterase-like N-terminal HotDog" evidence="4">
    <location>
        <begin position="86"/>
        <end position="161"/>
    </location>
</feature>
<comment type="caution">
    <text evidence="6">The sequence shown here is derived from an EMBL/GenBank/DDBJ whole genome shotgun (WGS) entry which is preliminary data.</text>
</comment>
<dbReference type="GO" id="GO:0047617">
    <property type="term" value="F:fatty acyl-CoA hydrolase activity"/>
    <property type="evidence" value="ECO:0007669"/>
    <property type="project" value="InterPro"/>
</dbReference>
<keyword evidence="2" id="KW-0378">Hydrolase</keyword>
<comment type="similarity">
    <text evidence="1">Belongs to the C/M/P thioester hydrolase family.</text>
</comment>
<dbReference type="Gene3D" id="2.40.160.210">
    <property type="entry name" value="Acyl-CoA thioesterase, double hotdog domain"/>
    <property type="match status" value="1"/>
</dbReference>
<dbReference type="CDD" id="cd03445">
    <property type="entry name" value="Thioesterase_II_repeat2"/>
    <property type="match status" value="1"/>
</dbReference>
<dbReference type="InterPro" id="IPR003703">
    <property type="entry name" value="Acyl_CoA_thio"/>
</dbReference>
<dbReference type="VEuPathDB" id="FungiDB:AJ78_02591"/>
<protein>
    <submittedName>
        <fullName evidence="6">Acyl-CoA thioesterase II</fullName>
    </submittedName>
</protein>
<evidence type="ECO:0000313" key="6">
    <source>
        <dbReference type="EMBL" id="OJD17303.1"/>
    </source>
</evidence>
<feature type="domain" description="Acyl-CoA thioesterase-like C-terminal" evidence="5">
    <location>
        <begin position="285"/>
        <end position="382"/>
    </location>
</feature>
<keyword evidence="7" id="KW-1185">Reference proteome</keyword>
<gene>
    <name evidence="6" type="ORF">AJ78_02591</name>
</gene>
<evidence type="ECO:0000313" key="7">
    <source>
        <dbReference type="Proteomes" id="UP000182235"/>
    </source>
</evidence>
<dbReference type="InterPro" id="IPR029069">
    <property type="entry name" value="HotDog_dom_sf"/>
</dbReference>
<dbReference type="GO" id="GO:0009062">
    <property type="term" value="P:fatty acid catabolic process"/>
    <property type="evidence" value="ECO:0007669"/>
    <property type="project" value="TreeGrafter"/>
</dbReference>
<feature type="region of interest" description="Disordered" evidence="3">
    <location>
        <begin position="1"/>
        <end position="30"/>
    </location>
</feature>
<dbReference type="OrthoDB" id="68328at2759"/>
<dbReference type="PANTHER" id="PTHR11066">
    <property type="entry name" value="ACYL-COA THIOESTERASE"/>
    <property type="match status" value="1"/>
</dbReference>
<dbReference type="InterPro" id="IPR049449">
    <property type="entry name" value="TesB_ACOT8-like_N"/>
</dbReference>
<dbReference type="Proteomes" id="UP000182235">
    <property type="component" value="Unassembled WGS sequence"/>
</dbReference>
<dbReference type="PANTHER" id="PTHR11066:SF64">
    <property type="entry name" value="ACYL-COA THIOESTERASE (AFU_ORTHOLOGUE AFUA_1G12060)"/>
    <property type="match status" value="1"/>
</dbReference>
<dbReference type="GO" id="GO:0005782">
    <property type="term" value="C:peroxisomal matrix"/>
    <property type="evidence" value="ECO:0007669"/>
    <property type="project" value="UniProtKB-SubCell"/>
</dbReference>
<evidence type="ECO:0000259" key="5">
    <source>
        <dbReference type="Pfam" id="PF20789"/>
    </source>
</evidence>
<name>A0A1J9QMC7_9EURO</name>
<dbReference type="GO" id="GO:0006637">
    <property type="term" value="P:acyl-CoA metabolic process"/>
    <property type="evidence" value="ECO:0007669"/>
    <property type="project" value="InterPro"/>
</dbReference>
<evidence type="ECO:0000259" key="4">
    <source>
        <dbReference type="Pfam" id="PF13622"/>
    </source>
</evidence>
<dbReference type="Pfam" id="PF13622">
    <property type="entry name" value="4HBT_3"/>
    <property type="match status" value="1"/>
</dbReference>
<feature type="compositionally biased region" description="Polar residues" evidence="3">
    <location>
        <begin position="1"/>
        <end position="12"/>
    </location>
</feature>
<dbReference type="STRING" id="1447872.A0A1J9QMC7"/>
<accession>A0A1J9QMC7</accession>
<dbReference type="CDD" id="cd03444">
    <property type="entry name" value="Thioesterase_II_repeat1"/>
    <property type="match status" value="1"/>
</dbReference>
<dbReference type="InterPro" id="IPR049450">
    <property type="entry name" value="ACOT8-like_C"/>
</dbReference>
<evidence type="ECO:0000256" key="2">
    <source>
        <dbReference type="ARBA" id="ARBA00022801"/>
    </source>
</evidence>